<dbReference type="Gene3D" id="2.60.120.10">
    <property type="entry name" value="Jelly Rolls"/>
    <property type="match status" value="1"/>
</dbReference>
<dbReference type="Pfam" id="PF05523">
    <property type="entry name" value="FdtA"/>
    <property type="match status" value="1"/>
</dbReference>
<comment type="caution">
    <text evidence="2">The sequence shown here is derived from an EMBL/GenBank/DDBJ whole genome shotgun (WGS) entry which is preliminary data.</text>
</comment>
<keyword evidence="3" id="KW-1185">Reference proteome</keyword>
<name>A0ABP8Q556_9GAMM</name>
<dbReference type="InterPro" id="IPR011051">
    <property type="entry name" value="RmlC_Cupin_sf"/>
</dbReference>
<accession>A0ABP8Q556</accession>
<evidence type="ECO:0000313" key="3">
    <source>
        <dbReference type="Proteomes" id="UP001501321"/>
    </source>
</evidence>
<proteinExistence type="predicted"/>
<dbReference type="Proteomes" id="UP001501321">
    <property type="component" value="Unassembled WGS sequence"/>
</dbReference>
<protein>
    <recommendedName>
        <fullName evidence="1">Sugar 3,4-ketoisomerase QdtA cupin domain-containing protein</fullName>
    </recommendedName>
</protein>
<evidence type="ECO:0000313" key="2">
    <source>
        <dbReference type="EMBL" id="GAA4496433.1"/>
    </source>
</evidence>
<dbReference type="CDD" id="cd20292">
    <property type="entry name" value="cupin_QdtA-like"/>
    <property type="match status" value="1"/>
</dbReference>
<feature type="domain" description="Sugar 3,4-ketoisomerase QdtA cupin" evidence="1">
    <location>
        <begin position="9"/>
        <end position="133"/>
    </location>
</feature>
<organism evidence="2 3">
    <name type="scientific">Pseudaeromonas paramecii</name>
    <dbReference type="NCBI Taxonomy" id="2138166"/>
    <lineage>
        <taxon>Bacteria</taxon>
        <taxon>Pseudomonadati</taxon>
        <taxon>Pseudomonadota</taxon>
        <taxon>Gammaproteobacteria</taxon>
        <taxon>Aeromonadales</taxon>
        <taxon>Aeromonadaceae</taxon>
        <taxon>Pseudaeromonas</taxon>
    </lineage>
</organism>
<gene>
    <name evidence="2" type="ORF">GCM10023095_11420</name>
</gene>
<dbReference type="InterPro" id="IPR014710">
    <property type="entry name" value="RmlC-like_jellyroll"/>
</dbReference>
<dbReference type="InterPro" id="IPR008894">
    <property type="entry name" value="QdtA_cupin_dom"/>
</dbReference>
<reference evidence="3" key="1">
    <citation type="journal article" date="2019" name="Int. J. Syst. Evol. Microbiol.">
        <title>The Global Catalogue of Microorganisms (GCM) 10K type strain sequencing project: providing services to taxonomists for standard genome sequencing and annotation.</title>
        <authorList>
            <consortium name="The Broad Institute Genomics Platform"/>
            <consortium name="The Broad Institute Genome Sequencing Center for Infectious Disease"/>
            <person name="Wu L."/>
            <person name="Ma J."/>
        </authorList>
    </citation>
    <scope>NUCLEOTIDE SEQUENCE [LARGE SCALE GENOMIC DNA]</scope>
    <source>
        <strain evidence="3">JCM 32226</strain>
    </source>
</reference>
<dbReference type="SUPFAM" id="SSF51182">
    <property type="entry name" value="RmlC-like cupins"/>
    <property type="match status" value="1"/>
</dbReference>
<dbReference type="EMBL" id="BAABFC010000009">
    <property type="protein sequence ID" value="GAA4496433.1"/>
    <property type="molecule type" value="Genomic_DNA"/>
</dbReference>
<evidence type="ECO:0000259" key="1">
    <source>
        <dbReference type="Pfam" id="PF05523"/>
    </source>
</evidence>
<sequence length="138" mass="15685">MNSLISWQTVDLDHIQDERGSISIAEKGRQFDFDVRRIFFLSAISAGQERGHHAHQELQQIIFATSGSFTLELDDGKERTSFHLKSGGQGVFVNGPVWRVMKDFTPDAVMMVLCDRVYAEDKVIRSYDEFLRASTNGK</sequence>
<dbReference type="RefSeq" id="WP_345010945.1">
    <property type="nucleotide sequence ID" value="NZ_BAABFC010000009.1"/>
</dbReference>